<dbReference type="PANTHER" id="PTHR11559">
    <property type="entry name" value="CARBOXYLESTERASE"/>
    <property type="match status" value="1"/>
</dbReference>
<dbReference type="EMBL" id="JAGPXD010000002">
    <property type="protein sequence ID" value="KAH7366722.1"/>
    <property type="molecule type" value="Genomic_DNA"/>
</dbReference>
<evidence type="ECO:0000259" key="4">
    <source>
        <dbReference type="Pfam" id="PF00135"/>
    </source>
</evidence>
<dbReference type="EC" id="3.1.1.-" evidence="3"/>
<gene>
    <name evidence="5" type="ORF">B0T11DRAFT_46577</name>
</gene>
<keyword evidence="2 3" id="KW-0378">Hydrolase</keyword>
<dbReference type="Gene3D" id="3.40.50.1820">
    <property type="entry name" value="alpha/beta hydrolase"/>
    <property type="match status" value="1"/>
</dbReference>
<dbReference type="InterPro" id="IPR050309">
    <property type="entry name" value="Type-B_Carboxylest/Lipase"/>
</dbReference>
<dbReference type="GO" id="GO:0016787">
    <property type="term" value="F:hydrolase activity"/>
    <property type="evidence" value="ECO:0007669"/>
    <property type="project" value="UniProtKB-KW"/>
</dbReference>
<sequence length="569" mass="60810">MKDGPTIRLPQSTYRGLLLTADADRPGLPKAVEAFRGIPYARIATPEGRFRPASPVPPGTKSFDATRHGPLCPTFASSMDEAEGWGVSEDCLNADIFRPVTDSGADLKLPVVVYVHGGGFNFGKGAERDMASFVGHASRDIVAVTFNYRLGPLGFLSSGVGESEGCLNLGLRDQRALLEWVKDNIHAFGGDAENVTVMGVSAGAHSIGHHMLSADPARLLFHKAILESGASTARSVLAPTHERQESQFRDFLSSCSISLQLTPEETVEQLQAMPLKSILDAAAAVWVPNQNSLRWPFQPVIDGQGGIIPDIPVHRTTSSPPSGALIPVITGFNSHEGAIFLAETKASTPEDFNAFFKTLIPGLSAADLERLAALYPDPADAPSDAYLPRPPGTSPQFCRLAAAYADQAYVAPVLLTAHRNAQAGTPVYVYEFAARGEPFAAANHGSEGDVVARDVKSLGAHDGLVDVSEMMHGLFSRFVASPVGEDSLVFSSHEATGTHWPRFISPFAEGALPEAGEVLVFGQGNDERAGGRSRGTPTSVRRLSSLEIERCRFWWEKMPLSQGMGTDGK</sequence>
<proteinExistence type="inferred from homology"/>
<dbReference type="Proteomes" id="UP000813385">
    <property type="component" value="Unassembled WGS sequence"/>
</dbReference>
<name>A0A8K0TLI1_9PEZI</name>
<protein>
    <recommendedName>
        <fullName evidence="3">Carboxylic ester hydrolase</fullName>
        <ecNumber evidence="3">3.1.1.-</ecNumber>
    </recommendedName>
</protein>
<evidence type="ECO:0000313" key="5">
    <source>
        <dbReference type="EMBL" id="KAH7366722.1"/>
    </source>
</evidence>
<accession>A0A8K0TLI1</accession>
<comment type="caution">
    <text evidence="5">The sequence shown here is derived from an EMBL/GenBank/DDBJ whole genome shotgun (WGS) entry which is preliminary data.</text>
</comment>
<dbReference type="InterPro" id="IPR002018">
    <property type="entry name" value="CarbesteraseB"/>
</dbReference>
<evidence type="ECO:0000256" key="2">
    <source>
        <dbReference type="ARBA" id="ARBA00022801"/>
    </source>
</evidence>
<dbReference type="PROSITE" id="PS00122">
    <property type="entry name" value="CARBOXYLESTERASE_B_1"/>
    <property type="match status" value="1"/>
</dbReference>
<dbReference type="InterPro" id="IPR019826">
    <property type="entry name" value="Carboxylesterase_B_AS"/>
</dbReference>
<dbReference type="InterPro" id="IPR029058">
    <property type="entry name" value="AB_hydrolase_fold"/>
</dbReference>
<evidence type="ECO:0000256" key="1">
    <source>
        <dbReference type="ARBA" id="ARBA00005964"/>
    </source>
</evidence>
<organism evidence="5 6">
    <name type="scientific">Plectosphaerella cucumerina</name>
    <dbReference type="NCBI Taxonomy" id="40658"/>
    <lineage>
        <taxon>Eukaryota</taxon>
        <taxon>Fungi</taxon>
        <taxon>Dikarya</taxon>
        <taxon>Ascomycota</taxon>
        <taxon>Pezizomycotina</taxon>
        <taxon>Sordariomycetes</taxon>
        <taxon>Hypocreomycetidae</taxon>
        <taxon>Glomerellales</taxon>
        <taxon>Plectosphaerellaceae</taxon>
        <taxon>Plectosphaerella</taxon>
    </lineage>
</organism>
<dbReference type="SUPFAM" id="SSF53474">
    <property type="entry name" value="alpha/beta-Hydrolases"/>
    <property type="match status" value="1"/>
</dbReference>
<dbReference type="AlphaFoldDB" id="A0A8K0TLI1"/>
<feature type="domain" description="Carboxylesterase type B" evidence="4">
    <location>
        <begin position="15"/>
        <end position="503"/>
    </location>
</feature>
<comment type="similarity">
    <text evidence="1 3">Belongs to the type-B carboxylesterase/lipase family.</text>
</comment>
<dbReference type="Pfam" id="PF00135">
    <property type="entry name" value="COesterase"/>
    <property type="match status" value="1"/>
</dbReference>
<evidence type="ECO:0000313" key="6">
    <source>
        <dbReference type="Proteomes" id="UP000813385"/>
    </source>
</evidence>
<keyword evidence="6" id="KW-1185">Reference proteome</keyword>
<evidence type="ECO:0000256" key="3">
    <source>
        <dbReference type="RuleBase" id="RU361235"/>
    </source>
</evidence>
<reference evidence="5" key="1">
    <citation type="journal article" date="2021" name="Nat. Commun.">
        <title>Genetic determinants of endophytism in the Arabidopsis root mycobiome.</title>
        <authorList>
            <person name="Mesny F."/>
            <person name="Miyauchi S."/>
            <person name="Thiergart T."/>
            <person name="Pickel B."/>
            <person name="Atanasova L."/>
            <person name="Karlsson M."/>
            <person name="Huettel B."/>
            <person name="Barry K.W."/>
            <person name="Haridas S."/>
            <person name="Chen C."/>
            <person name="Bauer D."/>
            <person name="Andreopoulos W."/>
            <person name="Pangilinan J."/>
            <person name="LaButti K."/>
            <person name="Riley R."/>
            <person name="Lipzen A."/>
            <person name="Clum A."/>
            <person name="Drula E."/>
            <person name="Henrissat B."/>
            <person name="Kohler A."/>
            <person name="Grigoriev I.V."/>
            <person name="Martin F.M."/>
            <person name="Hacquard S."/>
        </authorList>
    </citation>
    <scope>NUCLEOTIDE SEQUENCE</scope>
    <source>
        <strain evidence="5">MPI-CAGE-AT-0016</strain>
    </source>
</reference>
<dbReference type="OrthoDB" id="408631at2759"/>